<feature type="domain" description="DNA replication/recombination mediator RecO N-terminal" evidence="8">
    <location>
        <begin position="1"/>
        <end position="77"/>
    </location>
</feature>
<evidence type="ECO:0000259" key="8">
    <source>
        <dbReference type="Pfam" id="PF11967"/>
    </source>
</evidence>
<evidence type="ECO:0000256" key="5">
    <source>
        <dbReference type="ARBA" id="ARBA00023204"/>
    </source>
</evidence>
<dbReference type="RefSeq" id="WP_053603421.1">
    <property type="nucleotide sequence ID" value="NZ_CP012600.1"/>
</dbReference>
<dbReference type="PANTHER" id="PTHR33991:SF1">
    <property type="entry name" value="DNA REPAIR PROTEIN RECO"/>
    <property type="match status" value="1"/>
</dbReference>
<dbReference type="InterPro" id="IPR022572">
    <property type="entry name" value="DNA_rep/recomb_RecO_N"/>
</dbReference>
<dbReference type="Gene3D" id="2.40.50.140">
    <property type="entry name" value="Nucleic acid-binding proteins"/>
    <property type="match status" value="1"/>
</dbReference>
<evidence type="ECO:0000256" key="6">
    <source>
        <dbReference type="ARBA" id="ARBA00033409"/>
    </source>
</evidence>
<keyword evidence="4 7" id="KW-0233">DNA recombination</keyword>
<keyword evidence="10" id="KW-1185">Reference proteome</keyword>
<dbReference type="Pfam" id="PF11967">
    <property type="entry name" value="RecO_N"/>
    <property type="match status" value="1"/>
</dbReference>
<evidence type="ECO:0000256" key="3">
    <source>
        <dbReference type="ARBA" id="ARBA00022763"/>
    </source>
</evidence>
<evidence type="ECO:0000256" key="2">
    <source>
        <dbReference type="ARBA" id="ARBA00021310"/>
    </source>
</evidence>
<reference evidence="9 10" key="2">
    <citation type="journal article" date="2016" name="Int. J. Syst. Evol. Microbiol.">
        <title>Bacillus gobiensis sp. nov., isolated from a soil sample.</title>
        <authorList>
            <person name="Liu B."/>
            <person name="Liu G.H."/>
            <person name="Cetin S."/>
            <person name="Schumann P."/>
            <person name="Pan Z.Z."/>
            <person name="Chen Q.Q."/>
        </authorList>
    </citation>
    <scope>NUCLEOTIDE SEQUENCE [LARGE SCALE GENOMIC DNA]</scope>
    <source>
        <strain evidence="9 10">FJAT-4402</strain>
    </source>
</reference>
<comment type="similarity">
    <text evidence="1 7">Belongs to the RecO family.</text>
</comment>
<dbReference type="InterPro" id="IPR003717">
    <property type="entry name" value="RecO"/>
</dbReference>
<keyword evidence="3 7" id="KW-0227">DNA damage</keyword>
<dbReference type="InterPro" id="IPR037278">
    <property type="entry name" value="ARFGAP/RecO"/>
</dbReference>
<sequence>MLVKCEGIVIRSNDYGESNKIVTLLTRELGKVAVMARGAKKSNSRLSSISQPFIYANFLFQKSSGMGMLQQAEMIDSMRGIREDLFKTAYASYISELMDKGTEEKKPNPYQFELLLQCLKKVNDEYDPDIITHIVEMKMLSVMGLYPELNQCVHCKSKEGTFHFSIRDNGFICHRCFHKDSYNVPISQATARLLRLFYYFDLERLGEISLKPETKKELKTVLDLYYEEYTGIFFKSKRFIDQMGEMKKLLNDNNN</sequence>
<keyword evidence="5 7" id="KW-0234">DNA repair</keyword>
<accession>A0A0M4FQU6</accession>
<dbReference type="SUPFAM" id="SSF50249">
    <property type="entry name" value="Nucleic acid-binding proteins"/>
    <property type="match status" value="1"/>
</dbReference>
<dbReference type="GO" id="GO:0043590">
    <property type="term" value="C:bacterial nucleoid"/>
    <property type="evidence" value="ECO:0007669"/>
    <property type="project" value="TreeGrafter"/>
</dbReference>
<evidence type="ECO:0000256" key="4">
    <source>
        <dbReference type="ARBA" id="ARBA00023172"/>
    </source>
</evidence>
<dbReference type="Pfam" id="PF02565">
    <property type="entry name" value="RecO_C"/>
    <property type="match status" value="1"/>
</dbReference>
<name>A0A0M4FQU6_9BACI</name>
<dbReference type="PANTHER" id="PTHR33991">
    <property type="entry name" value="DNA REPAIR PROTEIN RECO"/>
    <property type="match status" value="1"/>
</dbReference>
<proteinExistence type="inferred from homology"/>
<evidence type="ECO:0000313" key="9">
    <source>
        <dbReference type="EMBL" id="ALC81660.1"/>
    </source>
</evidence>
<evidence type="ECO:0000256" key="7">
    <source>
        <dbReference type="HAMAP-Rule" id="MF_00201"/>
    </source>
</evidence>
<comment type="function">
    <text evidence="7">Involved in DNA repair and RecF pathway recombination.</text>
</comment>
<dbReference type="GO" id="GO:0006302">
    <property type="term" value="P:double-strand break repair"/>
    <property type="evidence" value="ECO:0007669"/>
    <property type="project" value="TreeGrafter"/>
</dbReference>
<dbReference type="STRING" id="1441095.AM592_08610"/>
<evidence type="ECO:0000313" key="10">
    <source>
        <dbReference type="Proteomes" id="UP000067625"/>
    </source>
</evidence>
<organism evidence="9 10">
    <name type="scientific">Bacillus gobiensis</name>
    <dbReference type="NCBI Taxonomy" id="1441095"/>
    <lineage>
        <taxon>Bacteria</taxon>
        <taxon>Bacillati</taxon>
        <taxon>Bacillota</taxon>
        <taxon>Bacilli</taxon>
        <taxon>Bacillales</taxon>
        <taxon>Bacillaceae</taxon>
        <taxon>Bacillus</taxon>
    </lineage>
</organism>
<gene>
    <name evidence="7" type="primary">recO</name>
    <name evidence="9" type="ORF">AM592_08610</name>
</gene>
<dbReference type="AlphaFoldDB" id="A0A0M4FQU6"/>
<dbReference type="PATRIC" id="fig|1441095.3.peg.1890"/>
<dbReference type="GO" id="GO:0006310">
    <property type="term" value="P:DNA recombination"/>
    <property type="evidence" value="ECO:0007669"/>
    <property type="project" value="UniProtKB-UniRule"/>
</dbReference>
<dbReference type="Gene3D" id="1.20.1440.120">
    <property type="entry name" value="Recombination protein O, C-terminal domain"/>
    <property type="match status" value="1"/>
</dbReference>
<reference evidence="10" key="1">
    <citation type="submission" date="2015-08" db="EMBL/GenBank/DDBJ databases">
        <title>Genome sequencing project for genomic taxonomy and phylogenomics of Bacillus-like bacteria.</title>
        <authorList>
            <person name="Liu B."/>
            <person name="Wang J."/>
            <person name="Zhu Y."/>
            <person name="Liu G."/>
            <person name="Chen Q."/>
            <person name="Chen Z."/>
            <person name="Lan J."/>
            <person name="Che J."/>
            <person name="Ge C."/>
            <person name="Shi H."/>
            <person name="Pan Z."/>
            <person name="Liu X."/>
        </authorList>
    </citation>
    <scope>NUCLEOTIDE SEQUENCE [LARGE SCALE GENOMIC DNA]</scope>
    <source>
        <strain evidence="10">FJAT-4402</strain>
    </source>
</reference>
<dbReference type="HAMAP" id="MF_00201">
    <property type="entry name" value="RecO"/>
    <property type="match status" value="1"/>
</dbReference>
<dbReference type="InterPro" id="IPR012340">
    <property type="entry name" value="NA-bd_OB-fold"/>
</dbReference>
<dbReference type="InterPro" id="IPR042242">
    <property type="entry name" value="RecO_C"/>
</dbReference>
<dbReference type="OrthoDB" id="9797083at2"/>
<protein>
    <recommendedName>
        <fullName evidence="2 7">DNA repair protein RecO</fullName>
    </recommendedName>
    <alternativeName>
        <fullName evidence="6 7">Recombination protein O</fullName>
    </alternativeName>
</protein>
<dbReference type="SUPFAM" id="SSF57863">
    <property type="entry name" value="ArfGap/RecO-like zinc finger"/>
    <property type="match status" value="1"/>
</dbReference>
<dbReference type="EMBL" id="CP012600">
    <property type="protein sequence ID" value="ALC81660.1"/>
    <property type="molecule type" value="Genomic_DNA"/>
</dbReference>
<evidence type="ECO:0000256" key="1">
    <source>
        <dbReference type="ARBA" id="ARBA00007452"/>
    </source>
</evidence>
<dbReference type="Proteomes" id="UP000067625">
    <property type="component" value="Chromosome"/>
</dbReference>
<dbReference type="NCBIfam" id="TIGR00613">
    <property type="entry name" value="reco"/>
    <property type="match status" value="1"/>
</dbReference>